<dbReference type="SMART" id="SM00028">
    <property type="entry name" value="TPR"/>
    <property type="match status" value="1"/>
</dbReference>
<dbReference type="EMBL" id="CAQN01000784">
    <property type="protein sequence ID" value="CCQ68514.1"/>
    <property type="molecule type" value="Genomic_DNA"/>
</dbReference>
<dbReference type="SUPFAM" id="SSF48452">
    <property type="entry name" value="TPR-like"/>
    <property type="match status" value="1"/>
</dbReference>
<dbReference type="PROSITE" id="PS50005">
    <property type="entry name" value="TPR"/>
    <property type="match status" value="1"/>
</dbReference>
<comment type="caution">
    <text evidence="2">The sequence shown here is derived from an EMBL/GenBank/DDBJ whole genome shotgun (WGS) entry which is preliminary data.</text>
</comment>
<keyword evidence="1" id="KW-0802">TPR repeat</keyword>
<dbReference type="PROSITE" id="PS50293">
    <property type="entry name" value="TPR_REGION"/>
    <property type="match status" value="1"/>
</dbReference>
<proteinExistence type="predicted"/>
<dbReference type="AlphaFoldDB" id="T2JTW4"/>
<gene>
    <name evidence="2" type="ORF">CWATWH0402_5942</name>
</gene>
<evidence type="ECO:0000256" key="1">
    <source>
        <dbReference type="PROSITE-ProRule" id="PRU00339"/>
    </source>
</evidence>
<organism evidence="2 3">
    <name type="scientific">Crocosphaera watsonii WH 0402</name>
    <dbReference type="NCBI Taxonomy" id="1284629"/>
    <lineage>
        <taxon>Bacteria</taxon>
        <taxon>Bacillati</taxon>
        <taxon>Cyanobacteriota</taxon>
        <taxon>Cyanophyceae</taxon>
        <taxon>Oscillatoriophycideae</taxon>
        <taxon>Chroococcales</taxon>
        <taxon>Aphanothecaceae</taxon>
        <taxon>Crocosphaera</taxon>
    </lineage>
</organism>
<feature type="repeat" description="TPR" evidence="1">
    <location>
        <begin position="2"/>
        <end position="35"/>
    </location>
</feature>
<name>T2JTW4_CROWT</name>
<reference evidence="2 3" key="2">
    <citation type="submission" date="2013-09" db="EMBL/GenBank/DDBJ databases">
        <title>Whole genome comparison of six Crocosphaera watsonii strains with differing phenotypes.</title>
        <authorList>
            <person name="Bench S.R."/>
            <person name="Heller P."/>
            <person name="Frank I."/>
            <person name="Arciniega M."/>
            <person name="Shilova I.N."/>
            <person name="Zehr J.P."/>
        </authorList>
    </citation>
    <scope>NUCLEOTIDE SEQUENCE [LARGE SCALE GENOMIC DNA]</scope>
    <source>
        <strain evidence="2 3">WH 0402</strain>
    </source>
</reference>
<accession>T2JTW4</accession>
<dbReference type="InterPro" id="IPR011990">
    <property type="entry name" value="TPR-like_helical_dom_sf"/>
</dbReference>
<sequence>MPNAYNHRGFAYEKLGNYQRAIENYEEAIRLDPNYTTAKRNLESILRRR</sequence>
<protein>
    <submittedName>
        <fullName evidence="2">Uncharacterized protein</fullName>
    </submittedName>
</protein>
<dbReference type="InterPro" id="IPR019734">
    <property type="entry name" value="TPR_rpt"/>
</dbReference>
<dbReference type="Proteomes" id="UP000018130">
    <property type="component" value="Unassembled WGS sequence"/>
</dbReference>
<dbReference type="Gene3D" id="1.25.40.10">
    <property type="entry name" value="Tetratricopeptide repeat domain"/>
    <property type="match status" value="1"/>
</dbReference>
<reference evidence="2 3" key="1">
    <citation type="submission" date="2013-01" db="EMBL/GenBank/DDBJ databases">
        <authorList>
            <person name="Bench S."/>
        </authorList>
    </citation>
    <scope>NUCLEOTIDE SEQUENCE [LARGE SCALE GENOMIC DNA]</scope>
    <source>
        <strain evidence="2 3">WH 0402</strain>
    </source>
</reference>
<evidence type="ECO:0000313" key="2">
    <source>
        <dbReference type="EMBL" id="CCQ68514.1"/>
    </source>
</evidence>
<evidence type="ECO:0000313" key="3">
    <source>
        <dbReference type="Proteomes" id="UP000018130"/>
    </source>
</evidence>
<dbReference type="Pfam" id="PF00515">
    <property type="entry name" value="TPR_1"/>
    <property type="match status" value="1"/>
</dbReference>